<dbReference type="EMBL" id="CAUYUJ010022218">
    <property type="protein sequence ID" value="CAK0909570.1"/>
    <property type="molecule type" value="Genomic_DNA"/>
</dbReference>
<proteinExistence type="predicted"/>
<evidence type="ECO:0000313" key="3">
    <source>
        <dbReference type="Proteomes" id="UP001189429"/>
    </source>
</evidence>
<dbReference type="Gene3D" id="3.30.420.10">
    <property type="entry name" value="Ribonuclease H-like superfamily/Ribonuclease H"/>
    <property type="match status" value="1"/>
</dbReference>
<dbReference type="SUPFAM" id="SSF53098">
    <property type="entry name" value="Ribonuclease H-like"/>
    <property type="match status" value="1"/>
</dbReference>
<organism evidence="2 3">
    <name type="scientific">Prorocentrum cordatum</name>
    <dbReference type="NCBI Taxonomy" id="2364126"/>
    <lineage>
        <taxon>Eukaryota</taxon>
        <taxon>Sar</taxon>
        <taxon>Alveolata</taxon>
        <taxon>Dinophyceae</taxon>
        <taxon>Prorocentrales</taxon>
        <taxon>Prorocentraceae</taxon>
        <taxon>Prorocentrum</taxon>
    </lineage>
</organism>
<gene>
    <name evidence="2" type="ORF">PCOR1329_LOCUS83945</name>
</gene>
<evidence type="ECO:0000259" key="1">
    <source>
        <dbReference type="PROSITE" id="PS50994"/>
    </source>
</evidence>
<reference evidence="2" key="1">
    <citation type="submission" date="2023-10" db="EMBL/GenBank/DDBJ databases">
        <authorList>
            <person name="Chen Y."/>
            <person name="Shah S."/>
            <person name="Dougan E. K."/>
            <person name="Thang M."/>
            <person name="Chan C."/>
        </authorList>
    </citation>
    <scope>NUCLEOTIDE SEQUENCE [LARGE SCALE GENOMIC DNA]</scope>
</reference>
<feature type="domain" description="Integrase catalytic" evidence="1">
    <location>
        <begin position="381"/>
        <end position="557"/>
    </location>
</feature>
<accession>A0ABN9YDN7</accession>
<name>A0ABN9YDN7_9DINO</name>
<evidence type="ECO:0000313" key="2">
    <source>
        <dbReference type="EMBL" id="CAK0909570.1"/>
    </source>
</evidence>
<dbReference type="Proteomes" id="UP001189429">
    <property type="component" value="Unassembled WGS sequence"/>
</dbReference>
<dbReference type="PROSITE" id="PS50994">
    <property type="entry name" value="INTEGRASE"/>
    <property type="match status" value="1"/>
</dbReference>
<dbReference type="InterPro" id="IPR013103">
    <property type="entry name" value="RVT_2"/>
</dbReference>
<dbReference type="InterPro" id="IPR012337">
    <property type="entry name" value="RNaseH-like_sf"/>
</dbReference>
<sequence length="1281" mass="143614">MCQHPATPRVRKAELLTELALWGEDGTHMTCDMLRARLRQIYKAMPVGGALARHKKNAELVEDAITMGCVLTGKETRGDLQILITEKHEQCLGMVKGSDRMPFGRHRTLTIQELLDKEREHAGWLVSWSNPRLKRLTDWLVMKGVKSEKLEKTTGPWLPVMDQTRQRTAAKRSMTEEAAAMETGTSKEEQIIDLLGDMKMAMNALATRAQKACKRPELSESESVRSKRLIRNCLILVMDQVADRGRAHWEWPKDLQPYRWPEVKQVFRGCDMRPVVCDGCMLGVKARDTGLPMVKPWEIWTTSDRMCQRMAIRCDGRHERSLCVGGVRTAAAAYCPDAFVKRAARAMLEAPRVEEICNLVREFEAEDEEIDAVYAVSASKTGIHPDELRKVEIAACRIHAACGHCPFAQVASHEKFKLVLYLDQGSKLGVGHVLFKMVKSKNATAEELNDSIWSRWISYFGRPRIFQVDPEGAWMSKTIRENMESSGIQMDPILGQAHWQIGGVERLISLIKDLMTVLARECPGRSCEEYLARAMAAYSELDRHRGFSPLQVALGRAPDLDGTFMDAPGDPVNLPALESEAVDAAFGGNFKFMRQAQEAMLRWVYAERARRASHARSRKLNVYTPGTLVYYFRNPKSSSMTGRFYGPARVLATETLRDACDREVAEHEIKRGTEMPWTFNNMSQGLRAGQYEDLADDPRLIPSDTEFVDAAGADGASHIVQTATSWTVGSERISSSLSGPGAGDGYVSGDTCKERLDRQKRRDLTEEQGLTAEVQPFECFWSREDNAIEVEISLPEVARGGAAARDLPAFVATQLRRLRAEVRERTLSAADLEKFKKAKVKEAQEWIKEMKAANLKMRVAKGDVKSAFLQGEELDRDLFVEPTGEIAGMLGLRSCQAAILKKSAYGLVQAPRAWHQAANRKLKELSWRQLESDPCVWVLTSSSAAGGPDYVVAIALCRVDDFLFAGREADKVWQQARRQVMEAFRWTEWKYDTFTQCGVDIIQRPDLGFTLSQATYTEQIEEIEVSAERRKQPSAPVTNAEKSQFRAATGSLQWKGTQTGPDILAELSMLQSKTESCTVDDLLKVNKLIKRTKETKERVLKIFPFVDSELAIVGWGDAAFGNRVDGKSTEGRVVGIVPLCFLAGEETGVSLISWRSGKVERACRSPPAAEVPATVNTEDEVTYVRFLLGELSGWKPDLRDPWGQVRKIPGCLITDSKNLYDRLRCPEKLMGGKEFRTGLELLALRGGISARGCPVRWVHSDAMLANSLTKGHERWQLDFFQ</sequence>
<protein>
    <recommendedName>
        <fullName evidence="1">Integrase catalytic domain-containing protein</fullName>
    </recommendedName>
</protein>
<comment type="caution">
    <text evidence="2">The sequence shown here is derived from an EMBL/GenBank/DDBJ whole genome shotgun (WGS) entry which is preliminary data.</text>
</comment>
<dbReference type="InterPro" id="IPR036397">
    <property type="entry name" value="RNaseH_sf"/>
</dbReference>
<dbReference type="Pfam" id="PF07727">
    <property type="entry name" value="RVT_2"/>
    <property type="match status" value="1"/>
</dbReference>
<dbReference type="InterPro" id="IPR001584">
    <property type="entry name" value="Integrase_cat-core"/>
</dbReference>
<keyword evidence="3" id="KW-1185">Reference proteome</keyword>